<evidence type="ECO:0000313" key="13">
    <source>
        <dbReference type="EMBL" id="MVQ29299.1"/>
    </source>
</evidence>
<dbReference type="Pfam" id="PF13188">
    <property type="entry name" value="PAS_8"/>
    <property type="match status" value="1"/>
</dbReference>
<protein>
    <recommendedName>
        <fullName evidence="3">histidine kinase</fullName>
        <ecNumber evidence="3">2.7.13.3</ecNumber>
    </recommendedName>
</protein>
<feature type="domain" description="Histidine kinase" evidence="9">
    <location>
        <begin position="774"/>
        <end position="992"/>
    </location>
</feature>
<evidence type="ECO:0000256" key="3">
    <source>
        <dbReference type="ARBA" id="ARBA00012438"/>
    </source>
</evidence>
<dbReference type="Gene3D" id="3.30.450.20">
    <property type="entry name" value="PAS domain"/>
    <property type="match status" value="2"/>
</dbReference>
<dbReference type="SUPFAM" id="SSF47384">
    <property type="entry name" value="Homodimeric domain of signal transducing histidine kinase"/>
    <property type="match status" value="1"/>
</dbReference>
<dbReference type="SMART" id="SM00387">
    <property type="entry name" value="HATPase_c"/>
    <property type="match status" value="1"/>
</dbReference>
<dbReference type="Pfam" id="PF02518">
    <property type="entry name" value="HATPase_c"/>
    <property type="match status" value="1"/>
</dbReference>
<dbReference type="InterPro" id="IPR000014">
    <property type="entry name" value="PAS"/>
</dbReference>
<evidence type="ECO:0000256" key="1">
    <source>
        <dbReference type="ARBA" id="ARBA00000085"/>
    </source>
</evidence>
<dbReference type="Pfam" id="PF00072">
    <property type="entry name" value="Response_reg"/>
    <property type="match status" value="1"/>
</dbReference>
<dbReference type="PROSITE" id="PS50109">
    <property type="entry name" value="HIS_KIN"/>
    <property type="match status" value="1"/>
</dbReference>
<dbReference type="PROSITE" id="PS50110">
    <property type="entry name" value="RESPONSE_REGULATORY"/>
    <property type="match status" value="1"/>
</dbReference>
<dbReference type="SUPFAM" id="SSF55785">
    <property type="entry name" value="PYP-like sensor domain (PAS domain)"/>
    <property type="match status" value="2"/>
</dbReference>
<dbReference type="PROSITE" id="PS50113">
    <property type="entry name" value="PAC"/>
    <property type="match status" value="1"/>
</dbReference>
<dbReference type="PANTHER" id="PTHR24422">
    <property type="entry name" value="CHEMOTAXIS PROTEIN METHYLTRANSFERASE"/>
    <property type="match status" value="1"/>
</dbReference>
<dbReference type="PANTHER" id="PTHR24422:SF27">
    <property type="entry name" value="PROTEIN-GLUTAMATE O-METHYLTRANSFERASE"/>
    <property type="match status" value="1"/>
</dbReference>
<dbReference type="GO" id="GO:0005886">
    <property type="term" value="C:plasma membrane"/>
    <property type="evidence" value="ECO:0007669"/>
    <property type="project" value="UniProtKB-SubCell"/>
</dbReference>
<dbReference type="Gene3D" id="3.30.565.10">
    <property type="entry name" value="Histidine kinase-like ATPase, C-terminal domain"/>
    <property type="match status" value="1"/>
</dbReference>
<dbReference type="SUPFAM" id="SSF52172">
    <property type="entry name" value="CheY-like"/>
    <property type="match status" value="1"/>
</dbReference>
<keyword evidence="8" id="KW-0175">Coiled coil</keyword>
<dbReference type="InterPro" id="IPR022642">
    <property type="entry name" value="CheR_C"/>
</dbReference>
<feature type="domain" description="PAC" evidence="11">
    <location>
        <begin position="575"/>
        <end position="628"/>
    </location>
</feature>
<evidence type="ECO:0000256" key="7">
    <source>
        <dbReference type="PROSITE-ProRule" id="PRU00169"/>
    </source>
</evidence>
<dbReference type="SMART" id="SM00388">
    <property type="entry name" value="HisKA"/>
    <property type="match status" value="1"/>
</dbReference>
<sequence length="1136" mass="124734">MPPEPPPIPIWLHPPRMIATAPAAAPQRNDWRETKSLDDYALRLRGNRGEIDALYQDILINVTKFFREPGLFALLKERVFPEILAAKRGDAPIRIWVPGCSTGQEAYSLAMALIEFLQDKVDAPRIQIFATDLSEDVSLQRARAGLYPDSIEADVSPERLRRFFQREDNHYRISKAVREVVVFARQDVAADPPFSHIDLVSCRNLLIYLGSALQRRVIPTFHYALSPGGFMVLGASETIGSHTDLFGVVDATHRVYVRKSGAAQRTYPHFRPDDHRTRAGRGQEFTATPRAGPADWQREADRVATGLYVPPGVLVNENFDILQFRGHTGAFLSPAPGEPSNNLLKMAREGLFVAVRAAVAACQRTGAAVRQPDVRIRGDVADREIELNVVPIKLPIAGEQCYLVLFEEKLHGVQPPPSPVPVDEAADAHHLRQELASTRDYLQSLIQQQAAANEELKAANEEILSSNEELQSTNEELETAKEELQSVNEELTTVNEQLQHRNAELARLNDDIVNLVTSSGTAVLVLDVEARVRRFTPAAGRLLGLLAGDIDRPIGHIKTALDLPDVDALVAQVIATVQPQVLEVRGNDGRTYQLRVHPYRTSDHRIDGAVLALVDISDLRVAQNSLADERDYARAIVETMRESLLVLDQDLRVETANAAFYATFRVDPHDTIGRRLDELGNGQWRIDALHRRLVDVFAHPGEVVEFDVRHEFEGIGFKVMRLGARRIVRDGSVASRILLAIEDRTDIERLAEQVNQHVAELDALDRSRTTFLSLLAHELRNPLAPLRNAHHVLTSPGVREETASRMLGTIDRQVGHLTQLVDDLLDVARIHHGRVLVRPRRIELVELVEEAVESARPGCEAKRVALTAHLPVGPWPIDADPTRLTQVITNLLGNACKFTDAGGQVTVTLQREAATAVLTVADTGIGLAADHLAKIFDLFMQVDPSLERSRSGLGLGLTLARQLIEAHGGTVSVHSAGVGRGSEFVVRLPLPDMAIEAEPPEAAPAQDVAPVAPRRVLVVDDNPDGAQSLALVLETRGHTARVVHDGAAALDLAASWQPDVILLDIGLPGMSGYEVARRLAAQPWRSQMLVVALSGWAPTDHSALAASAGFDARLVKPADIDALARLVASAPVRQKD</sequence>
<evidence type="ECO:0000259" key="9">
    <source>
        <dbReference type="PROSITE" id="PS50109"/>
    </source>
</evidence>
<dbReference type="Gene3D" id="1.10.287.130">
    <property type="match status" value="1"/>
</dbReference>
<dbReference type="PRINTS" id="PR00996">
    <property type="entry name" value="CHERMTFRASE"/>
</dbReference>
<feature type="modified residue" description="4-aspartylphosphate" evidence="7">
    <location>
        <position position="1064"/>
    </location>
</feature>
<dbReference type="RefSeq" id="WP_157397313.1">
    <property type="nucleotide sequence ID" value="NZ_WSEL01000003.1"/>
</dbReference>
<keyword evidence="6" id="KW-0418">Kinase</keyword>
<dbReference type="EC" id="2.7.13.3" evidence="3"/>
<dbReference type="AlphaFoldDB" id="A0A6N8IQV9"/>
<feature type="domain" description="Response regulatory" evidence="10">
    <location>
        <begin position="1015"/>
        <end position="1131"/>
    </location>
</feature>
<dbReference type="GO" id="GO:0000155">
    <property type="term" value="F:phosphorelay sensor kinase activity"/>
    <property type="evidence" value="ECO:0007669"/>
    <property type="project" value="InterPro"/>
</dbReference>
<gene>
    <name evidence="13" type="ORF">GON04_07565</name>
</gene>
<dbReference type="InterPro" id="IPR001789">
    <property type="entry name" value="Sig_transdc_resp-reg_receiver"/>
</dbReference>
<evidence type="ECO:0000256" key="2">
    <source>
        <dbReference type="ARBA" id="ARBA00004429"/>
    </source>
</evidence>
<dbReference type="SMART" id="SM00091">
    <property type="entry name" value="PAS"/>
    <property type="match status" value="2"/>
</dbReference>
<evidence type="ECO:0000256" key="6">
    <source>
        <dbReference type="ARBA" id="ARBA00022777"/>
    </source>
</evidence>
<dbReference type="GO" id="GO:0008757">
    <property type="term" value="F:S-adenosylmethionine-dependent methyltransferase activity"/>
    <property type="evidence" value="ECO:0007669"/>
    <property type="project" value="InterPro"/>
</dbReference>
<dbReference type="InterPro" id="IPR011006">
    <property type="entry name" value="CheY-like_superfamily"/>
</dbReference>
<dbReference type="CDD" id="cd16922">
    <property type="entry name" value="HATPase_EvgS-ArcB-TorS-like"/>
    <property type="match status" value="1"/>
</dbReference>
<evidence type="ECO:0000256" key="4">
    <source>
        <dbReference type="ARBA" id="ARBA00022553"/>
    </source>
</evidence>
<reference evidence="13 14" key="1">
    <citation type="submission" date="2019-12" db="EMBL/GenBank/DDBJ databases">
        <authorList>
            <person name="Huq M.A."/>
        </authorList>
    </citation>
    <scope>NUCLEOTIDE SEQUENCE [LARGE SCALE GENOMIC DNA]</scope>
    <source>
        <strain evidence="13 14">MAH-25</strain>
    </source>
</reference>
<dbReference type="PROSITE" id="PS50123">
    <property type="entry name" value="CHER"/>
    <property type="match status" value="1"/>
</dbReference>
<accession>A0A6N8IQV9</accession>
<dbReference type="InterPro" id="IPR035965">
    <property type="entry name" value="PAS-like_dom_sf"/>
</dbReference>
<evidence type="ECO:0000313" key="14">
    <source>
        <dbReference type="Proteomes" id="UP000469385"/>
    </source>
</evidence>
<dbReference type="InterPro" id="IPR000700">
    <property type="entry name" value="PAS-assoc_C"/>
</dbReference>
<evidence type="ECO:0000259" key="10">
    <source>
        <dbReference type="PROSITE" id="PS50110"/>
    </source>
</evidence>
<dbReference type="EMBL" id="WSEL01000003">
    <property type="protein sequence ID" value="MVQ29299.1"/>
    <property type="molecule type" value="Genomic_DNA"/>
</dbReference>
<comment type="subcellular location">
    <subcellularLocation>
        <location evidence="2">Cell inner membrane</location>
        <topology evidence="2">Multi-pass membrane protein</topology>
    </subcellularLocation>
</comment>
<dbReference type="InterPro" id="IPR000780">
    <property type="entry name" value="CheR_MeTrfase"/>
</dbReference>
<comment type="catalytic activity">
    <reaction evidence="1">
        <text>ATP + protein L-histidine = ADP + protein N-phospho-L-histidine.</text>
        <dbReference type="EC" id="2.7.13.3"/>
    </reaction>
</comment>
<dbReference type="InterPro" id="IPR050903">
    <property type="entry name" value="Bact_Chemotaxis_MeTrfase"/>
</dbReference>
<keyword evidence="4 7" id="KW-0597">Phosphoprotein</keyword>
<dbReference type="InterPro" id="IPR036890">
    <property type="entry name" value="HATPase_C_sf"/>
</dbReference>
<comment type="caution">
    <text evidence="13">The sequence shown here is derived from an EMBL/GenBank/DDBJ whole genome shotgun (WGS) entry which is preliminary data.</text>
</comment>
<dbReference type="InterPro" id="IPR003594">
    <property type="entry name" value="HATPase_dom"/>
</dbReference>
<feature type="domain" description="CheR-type methyltransferase" evidence="12">
    <location>
        <begin position="35"/>
        <end position="259"/>
    </location>
</feature>
<dbReference type="InterPro" id="IPR005467">
    <property type="entry name" value="His_kinase_dom"/>
</dbReference>
<keyword evidence="5" id="KW-0808">Transferase</keyword>
<dbReference type="CDD" id="cd00082">
    <property type="entry name" value="HisKA"/>
    <property type="match status" value="1"/>
</dbReference>
<dbReference type="Pfam" id="PF00512">
    <property type="entry name" value="HisKA"/>
    <property type="match status" value="1"/>
</dbReference>
<dbReference type="InterPro" id="IPR036097">
    <property type="entry name" value="HisK_dim/P_sf"/>
</dbReference>
<proteinExistence type="predicted"/>
<evidence type="ECO:0000259" key="12">
    <source>
        <dbReference type="PROSITE" id="PS50123"/>
    </source>
</evidence>
<dbReference type="SUPFAM" id="SSF55874">
    <property type="entry name" value="ATPase domain of HSP90 chaperone/DNA topoisomerase II/histidine kinase"/>
    <property type="match status" value="1"/>
</dbReference>
<dbReference type="InterPro" id="IPR003661">
    <property type="entry name" value="HisK_dim/P_dom"/>
</dbReference>
<dbReference type="Pfam" id="PF01739">
    <property type="entry name" value="CheR"/>
    <property type="match status" value="1"/>
</dbReference>
<dbReference type="Pfam" id="PF13596">
    <property type="entry name" value="PAS_10"/>
    <property type="match status" value="1"/>
</dbReference>
<dbReference type="SUPFAM" id="SSF53335">
    <property type="entry name" value="S-adenosyl-L-methionine-dependent methyltransferases"/>
    <property type="match status" value="1"/>
</dbReference>
<feature type="coiled-coil region" evidence="8">
    <location>
        <begin position="442"/>
        <end position="511"/>
    </location>
</feature>
<dbReference type="Gene3D" id="3.40.50.2300">
    <property type="match status" value="1"/>
</dbReference>
<name>A0A6N8IQV9_9BURK</name>
<dbReference type="SMART" id="SM00138">
    <property type="entry name" value="MeTrc"/>
    <property type="match status" value="1"/>
</dbReference>
<evidence type="ECO:0000256" key="8">
    <source>
        <dbReference type="SAM" id="Coils"/>
    </source>
</evidence>
<keyword evidence="14" id="KW-1185">Reference proteome</keyword>
<evidence type="ECO:0000256" key="5">
    <source>
        <dbReference type="ARBA" id="ARBA00022679"/>
    </source>
</evidence>
<organism evidence="13 14">
    <name type="scientific">Ramlibacter pinisoli</name>
    <dbReference type="NCBI Taxonomy" id="2682844"/>
    <lineage>
        <taxon>Bacteria</taxon>
        <taxon>Pseudomonadati</taxon>
        <taxon>Pseudomonadota</taxon>
        <taxon>Betaproteobacteria</taxon>
        <taxon>Burkholderiales</taxon>
        <taxon>Comamonadaceae</taxon>
        <taxon>Ramlibacter</taxon>
    </lineage>
</organism>
<dbReference type="SMART" id="SM00448">
    <property type="entry name" value="REC"/>
    <property type="match status" value="1"/>
</dbReference>
<dbReference type="Gene3D" id="3.40.50.150">
    <property type="entry name" value="Vaccinia Virus protein VP39"/>
    <property type="match status" value="1"/>
</dbReference>
<dbReference type="InterPro" id="IPR029063">
    <property type="entry name" value="SAM-dependent_MTases_sf"/>
</dbReference>
<dbReference type="FunFam" id="3.30.565.10:FF:000006">
    <property type="entry name" value="Sensor histidine kinase WalK"/>
    <property type="match status" value="1"/>
</dbReference>
<dbReference type="Proteomes" id="UP000469385">
    <property type="component" value="Unassembled WGS sequence"/>
</dbReference>
<evidence type="ECO:0000259" key="11">
    <source>
        <dbReference type="PROSITE" id="PS50113"/>
    </source>
</evidence>